<dbReference type="PANTHER" id="PTHR36181:SF2">
    <property type="entry name" value="INTRON-ENCODED ENDONUCLEASE AI3-RELATED"/>
    <property type="match status" value="1"/>
</dbReference>
<evidence type="ECO:0000259" key="1">
    <source>
        <dbReference type="Pfam" id="PF00961"/>
    </source>
</evidence>
<dbReference type="Gene3D" id="3.10.28.10">
    <property type="entry name" value="Homing endonucleases"/>
    <property type="match status" value="2"/>
</dbReference>
<organism>
    <name type="scientific">Rhizophagus irregularis (strain DAOM 181602 / DAOM 197198 / MUCL 43194)</name>
    <name type="common">Arbuscular mycorrhizal fungus</name>
    <name type="synonym">Glomus intraradices</name>
    <dbReference type="NCBI Taxonomy" id="747089"/>
    <lineage>
        <taxon>Eukaryota</taxon>
        <taxon>Fungi</taxon>
        <taxon>Fungi incertae sedis</taxon>
        <taxon>Mucoromycota</taxon>
        <taxon>Glomeromycotina</taxon>
        <taxon>Glomeromycetes</taxon>
        <taxon>Glomerales</taxon>
        <taxon>Glomeraceae</taxon>
        <taxon>Rhizophagus</taxon>
    </lineage>
</organism>
<dbReference type="GO" id="GO:0004519">
    <property type="term" value="F:endonuclease activity"/>
    <property type="evidence" value="ECO:0007669"/>
    <property type="project" value="InterPro"/>
</dbReference>
<dbReference type="InterPro" id="IPR051289">
    <property type="entry name" value="LAGLIDADG_Endonuclease"/>
</dbReference>
<dbReference type="Proteomes" id="UP000018888">
    <property type="component" value="Mitochondrion"/>
</dbReference>
<dbReference type="PANTHER" id="PTHR36181">
    <property type="entry name" value="INTRON-ENCODED ENDONUCLEASE AI3-RELATED"/>
    <property type="match status" value="1"/>
</dbReference>
<dbReference type="InterPro" id="IPR004860">
    <property type="entry name" value="LAGLIDADG_dom"/>
</dbReference>
<dbReference type="eggNOG" id="ENOG502S2UT">
    <property type="taxonomic scope" value="Eukaryota"/>
</dbReference>
<name>E2JE61_RHIID</name>
<evidence type="ECO:0000313" key="2">
    <source>
        <dbReference type="EMBL" id="ADM94793.1"/>
    </source>
</evidence>
<geneLocation type="mitochondrion" evidence="2"/>
<proteinExistence type="predicted"/>
<feature type="domain" description="Homing endonuclease LAGLIDADG" evidence="1">
    <location>
        <begin position="147"/>
        <end position="234"/>
    </location>
</feature>
<keyword evidence="2" id="KW-0496">Mitochondrion</keyword>
<dbReference type="AlphaFoldDB" id="E2JE61"/>
<feature type="domain" description="Homing endonuclease LAGLIDADG" evidence="1">
    <location>
        <begin position="14"/>
        <end position="106"/>
    </location>
</feature>
<dbReference type="GO" id="GO:0005739">
    <property type="term" value="C:mitochondrion"/>
    <property type="evidence" value="ECO:0007669"/>
    <property type="project" value="UniProtKB-ARBA"/>
</dbReference>
<gene>
    <name evidence="2" type="primary">orf237</name>
</gene>
<dbReference type="EMBL" id="HQ189519">
    <property type="protein sequence ID" value="ADM94793.1"/>
    <property type="molecule type" value="Genomic_DNA"/>
</dbReference>
<reference evidence="2" key="1">
    <citation type="submission" date="2010-08" db="EMBL/GenBank/DDBJ databases">
        <authorList>
            <person name="Lang B.F."/>
        </authorList>
    </citation>
    <scope>NUCLEOTIDE SEQUENCE [LARGE SCALE GENOMIC DNA]</scope>
    <source>
        <strain>DAOM 181602 / DAOM 197198 / MUCL 43194</strain>
        <strain evidence="2">DAOM-197198</strain>
    </source>
</reference>
<accession>E2JE61</accession>
<sequence length="237" mass="28107">MIKNKDPSYIQKFWVGLMDGDGSIQVNHWRKKALQYRLVIKLRHCSENVEMLNLISKDIGGKVRIIKKNEFVIWVVDSRKSILKILKIFDTYPPLTSRLRAQLKFMLECFKRNDVEWYLNSRNSKYLTPTGSDISVDIDYSYFNEWLSGFIEAEGCFSIRQNNFHSFSIGQNDDKYLIDAIRNHFNIQSQTRNPYKTFWLIETYRVSTLHNIIKHCTEYPLIGQKLVSFNKFKDLIN</sequence>
<reference key="2">
    <citation type="journal article" date="2012" name="New Phytol.">
        <title>Comparative analysis of mitochondrial genomes of Rhizophagus irregularis - syn. Glomus irregulare - reveals a polymorphism induced by variability generating elements.</title>
        <authorList>
            <person name="Formey D."/>
            <person name="Moles M."/>
            <person name="Haouy A."/>
            <person name="Savelli B."/>
            <person name="Bouchez O."/>
            <person name="Becard G."/>
            <person name="Roux C."/>
        </authorList>
    </citation>
    <scope>NUCLEOTIDE SEQUENCE [LARGE SCALE GENOMIC DNA]</scope>
    <source>
        <strain>DAOM 181602 / DAOM 197198 / MUCL 43194</strain>
    </source>
</reference>
<dbReference type="InterPro" id="IPR027434">
    <property type="entry name" value="Homing_endonucl"/>
</dbReference>
<protein>
    <submittedName>
        <fullName evidence="2">Uncharacterized protein orf237</fullName>
    </submittedName>
</protein>
<dbReference type="SUPFAM" id="SSF55608">
    <property type="entry name" value="Homing endonucleases"/>
    <property type="match status" value="2"/>
</dbReference>
<dbReference type="Pfam" id="PF00961">
    <property type="entry name" value="LAGLIDADG_1"/>
    <property type="match status" value="2"/>
</dbReference>
<keyword evidence="3" id="KW-1185">Reference proteome</keyword>
<evidence type="ECO:0000313" key="3">
    <source>
        <dbReference type="Proteomes" id="UP000018888"/>
    </source>
</evidence>